<feature type="transmembrane region" description="Helical" evidence="1">
    <location>
        <begin position="62"/>
        <end position="81"/>
    </location>
</feature>
<dbReference type="EMBL" id="JALAZD010000001">
    <property type="protein sequence ID" value="MCI0126558.1"/>
    <property type="molecule type" value="Genomic_DNA"/>
</dbReference>
<protein>
    <submittedName>
        <fullName evidence="2">Uncharacterized protein</fullName>
    </submittedName>
</protein>
<keyword evidence="1" id="KW-0472">Membrane</keyword>
<evidence type="ECO:0000256" key="1">
    <source>
        <dbReference type="SAM" id="Phobius"/>
    </source>
</evidence>
<comment type="caution">
    <text evidence="2">The sequence shown here is derived from an EMBL/GenBank/DDBJ whole genome shotgun (WGS) entry which is preliminary data.</text>
</comment>
<dbReference type="AlphaFoldDB" id="A0AA41QLU8"/>
<organism evidence="2 3">
    <name type="scientific">Paradevosia shaoguanensis</name>
    <dbReference type="NCBI Taxonomy" id="1335043"/>
    <lineage>
        <taxon>Bacteria</taxon>
        <taxon>Pseudomonadati</taxon>
        <taxon>Pseudomonadota</taxon>
        <taxon>Alphaproteobacteria</taxon>
        <taxon>Hyphomicrobiales</taxon>
        <taxon>Devosiaceae</taxon>
        <taxon>Paradevosia</taxon>
    </lineage>
</organism>
<gene>
    <name evidence="2" type="ORF">ML536_06930</name>
</gene>
<evidence type="ECO:0000313" key="2">
    <source>
        <dbReference type="EMBL" id="MCI0126558.1"/>
    </source>
</evidence>
<keyword evidence="1" id="KW-1133">Transmembrane helix</keyword>
<dbReference type="RefSeq" id="WP_281735393.1">
    <property type="nucleotide sequence ID" value="NZ_JAKETQ010000001.1"/>
</dbReference>
<proteinExistence type="predicted"/>
<name>A0AA41QLU8_9HYPH</name>
<reference evidence="2" key="1">
    <citation type="submission" date="2022-03" db="EMBL/GenBank/DDBJ databases">
        <title>The complete genome sequence of a Methyloterrigena soli.</title>
        <authorList>
            <person name="Zi Z."/>
        </authorList>
    </citation>
    <scope>NUCLEOTIDE SEQUENCE</scope>
    <source>
        <strain evidence="2">M48</strain>
    </source>
</reference>
<dbReference type="Proteomes" id="UP001156140">
    <property type="component" value="Unassembled WGS sequence"/>
</dbReference>
<sequence>MRRWLDDDEPWLQRKRMQLAALWHNKVPRSFRFWGMVHALFKGALIIAAPATAVIYGSASVATATLVGAGLIFLNMGASFADRYSAVRNSRNDYQSEALIRFGDLLTTVKRGAIVGRADRDMAMTACLGIIENFCLPITHSTKGEIAVSLILYQGNSSNRLRLARRNPGNERPVNRPIKSERLLGHYACQKGGSPRVVNDIRHFGSEFATSPTQTSLNYKSILILPLECHIPGGGTRIRGFVSIDNVRPYAFYGNRANVVVVMCEPIINQLRELVGD</sequence>
<accession>A0AA41QLU8</accession>
<feature type="transmembrane region" description="Helical" evidence="1">
    <location>
        <begin position="33"/>
        <end position="56"/>
    </location>
</feature>
<evidence type="ECO:0000313" key="3">
    <source>
        <dbReference type="Proteomes" id="UP001156140"/>
    </source>
</evidence>
<keyword evidence="1" id="KW-0812">Transmembrane</keyword>
<keyword evidence="3" id="KW-1185">Reference proteome</keyword>